<evidence type="ECO:0000256" key="1">
    <source>
        <dbReference type="ARBA" id="ARBA00003814"/>
    </source>
</evidence>
<dbReference type="GO" id="GO:0009228">
    <property type="term" value="P:thiamine biosynthetic process"/>
    <property type="evidence" value="ECO:0007669"/>
    <property type="project" value="UniProtKB-KW"/>
</dbReference>
<dbReference type="InterPro" id="IPR036206">
    <property type="entry name" value="ThiamineP_synth_sf"/>
</dbReference>
<dbReference type="CDD" id="cd00564">
    <property type="entry name" value="TMP_TenI"/>
    <property type="match status" value="1"/>
</dbReference>
<dbReference type="UniPathway" id="UPA00060">
    <property type="reaction ID" value="UER00141"/>
</dbReference>
<keyword evidence="4 10" id="KW-0479">Metal-binding</keyword>
<evidence type="ECO:0000256" key="11">
    <source>
        <dbReference type="RuleBase" id="RU003826"/>
    </source>
</evidence>
<evidence type="ECO:0000313" key="15">
    <source>
        <dbReference type="Proteomes" id="UP000054859"/>
    </source>
</evidence>
<dbReference type="EC" id="2.5.1.3" evidence="10"/>
<evidence type="ECO:0000256" key="9">
    <source>
        <dbReference type="ARBA" id="ARBA00047883"/>
    </source>
</evidence>
<comment type="similarity">
    <text evidence="10 11">Belongs to the thiamine-phosphate synthase family.</text>
</comment>
<dbReference type="SUPFAM" id="SSF51391">
    <property type="entry name" value="Thiamin phosphate synthase"/>
    <property type="match status" value="1"/>
</dbReference>
<comment type="pathway">
    <text evidence="2 10 12">Cofactor biosynthesis; thiamine diphosphate biosynthesis; thiamine phosphate from 4-amino-2-methyl-5-diphosphomethylpyrimidine and 4-methyl-5-(2-phosphoethyl)-thiazole: step 1/1.</text>
</comment>
<dbReference type="GO" id="GO:0016301">
    <property type="term" value="F:kinase activity"/>
    <property type="evidence" value="ECO:0007669"/>
    <property type="project" value="UniProtKB-KW"/>
</dbReference>
<evidence type="ECO:0000256" key="2">
    <source>
        <dbReference type="ARBA" id="ARBA00005165"/>
    </source>
</evidence>
<dbReference type="OrthoDB" id="9810880at2"/>
<dbReference type="GO" id="GO:0000287">
    <property type="term" value="F:magnesium ion binding"/>
    <property type="evidence" value="ECO:0007669"/>
    <property type="project" value="UniProtKB-UniRule"/>
</dbReference>
<dbReference type="PANTHER" id="PTHR20857">
    <property type="entry name" value="THIAMINE-PHOSPHATE PYROPHOSPHORYLASE"/>
    <property type="match status" value="1"/>
</dbReference>
<dbReference type="Proteomes" id="UP000054859">
    <property type="component" value="Unassembled WGS sequence"/>
</dbReference>
<evidence type="ECO:0000313" key="14">
    <source>
        <dbReference type="EMBL" id="KTC64716.1"/>
    </source>
</evidence>
<dbReference type="GO" id="GO:0004789">
    <property type="term" value="F:thiamine-phosphate diphosphorylase activity"/>
    <property type="evidence" value="ECO:0007669"/>
    <property type="project" value="UniProtKB-UniRule"/>
</dbReference>
<reference evidence="14 15" key="1">
    <citation type="submission" date="2015-11" db="EMBL/GenBank/DDBJ databases">
        <title>Identification of large and diverse effector repertoires of 38 Legionella species.</title>
        <authorList>
            <person name="Burstein D."/>
            <person name="Amaro F."/>
            <person name="Zusman T."/>
            <person name="Lifshitz Z."/>
            <person name="Cohen O."/>
            <person name="Gilbert J.A."/>
            <person name="Pupko T."/>
            <person name="Shuman H.A."/>
            <person name="Segal G."/>
        </authorList>
    </citation>
    <scope>NUCLEOTIDE SEQUENCE [LARGE SCALE GENOMIC DNA]</scope>
    <source>
        <strain evidence="14 15">1762-AUS-E</strain>
    </source>
</reference>
<dbReference type="GO" id="GO:0009229">
    <property type="term" value="P:thiamine diphosphate biosynthetic process"/>
    <property type="evidence" value="ECO:0007669"/>
    <property type="project" value="UniProtKB-UniRule"/>
</dbReference>
<feature type="binding site" evidence="10">
    <location>
        <position position="140"/>
    </location>
    <ligand>
        <name>4-amino-2-methyl-5-(diphosphooxymethyl)pyrimidine</name>
        <dbReference type="ChEBI" id="CHEBI:57841"/>
    </ligand>
</feature>
<keyword evidence="5 10" id="KW-0460">Magnesium</keyword>
<organism evidence="14 15">
    <name type="scientific">Legionella adelaidensis</name>
    <dbReference type="NCBI Taxonomy" id="45056"/>
    <lineage>
        <taxon>Bacteria</taxon>
        <taxon>Pseudomonadati</taxon>
        <taxon>Pseudomonadota</taxon>
        <taxon>Gammaproteobacteria</taxon>
        <taxon>Legionellales</taxon>
        <taxon>Legionellaceae</taxon>
        <taxon>Legionella</taxon>
    </lineage>
</organism>
<dbReference type="InterPro" id="IPR013785">
    <property type="entry name" value="Aldolase_TIM"/>
</dbReference>
<feature type="binding site" evidence="10">
    <location>
        <position position="110"/>
    </location>
    <ligand>
        <name>4-amino-2-methyl-5-(diphosphooxymethyl)pyrimidine</name>
        <dbReference type="ChEBI" id="CHEBI:57841"/>
    </ligand>
</feature>
<evidence type="ECO:0000256" key="4">
    <source>
        <dbReference type="ARBA" id="ARBA00022723"/>
    </source>
</evidence>
<feature type="binding site" evidence="10">
    <location>
        <begin position="137"/>
        <end position="139"/>
    </location>
    <ligand>
        <name>2-[(2R,5Z)-2-carboxy-4-methylthiazol-5(2H)-ylidene]ethyl phosphate</name>
        <dbReference type="ChEBI" id="CHEBI:62899"/>
    </ligand>
</feature>
<evidence type="ECO:0000256" key="7">
    <source>
        <dbReference type="ARBA" id="ARBA00047334"/>
    </source>
</evidence>
<dbReference type="InterPro" id="IPR034291">
    <property type="entry name" value="TMP_synthase"/>
</dbReference>
<evidence type="ECO:0000256" key="8">
    <source>
        <dbReference type="ARBA" id="ARBA00047851"/>
    </source>
</evidence>
<feature type="binding site" evidence="10">
    <location>
        <position position="91"/>
    </location>
    <ligand>
        <name>Mg(2+)</name>
        <dbReference type="ChEBI" id="CHEBI:18420"/>
    </ligand>
</feature>
<dbReference type="FunFam" id="3.20.20.70:FF:000096">
    <property type="entry name" value="Thiamine-phosphate synthase"/>
    <property type="match status" value="1"/>
</dbReference>
<comment type="caution">
    <text evidence="14">The sequence shown here is derived from an EMBL/GenBank/DDBJ whole genome shotgun (WGS) entry which is preliminary data.</text>
</comment>
<comment type="catalytic activity">
    <reaction evidence="7 10 11">
        <text>4-methyl-5-(2-phosphooxyethyl)-thiazole + 4-amino-2-methyl-5-(diphosphooxymethyl)pyrimidine + H(+) = thiamine phosphate + diphosphate</text>
        <dbReference type="Rhea" id="RHEA:22328"/>
        <dbReference type="ChEBI" id="CHEBI:15378"/>
        <dbReference type="ChEBI" id="CHEBI:33019"/>
        <dbReference type="ChEBI" id="CHEBI:37575"/>
        <dbReference type="ChEBI" id="CHEBI:57841"/>
        <dbReference type="ChEBI" id="CHEBI:58296"/>
        <dbReference type="EC" id="2.5.1.3"/>
    </reaction>
</comment>
<dbReference type="HAMAP" id="MF_00097">
    <property type="entry name" value="TMP_synthase"/>
    <property type="match status" value="1"/>
</dbReference>
<dbReference type="STRING" id="45056.Lade_2010"/>
<dbReference type="EMBL" id="LNKA01000019">
    <property type="protein sequence ID" value="KTC64716.1"/>
    <property type="molecule type" value="Genomic_DNA"/>
</dbReference>
<dbReference type="InterPro" id="IPR022998">
    <property type="entry name" value="ThiamineP_synth_TenI"/>
</dbReference>
<keyword evidence="15" id="KW-1185">Reference proteome</keyword>
<dbReference type="RefSeq" id="WP_058463066.1">
    <property type="nucleotide sequence ID" value="NZ_CAAAHS010000001.1"/>
</dbReference>
<proteinExistence type="inferred from homology"/>
<feature type="binding site" evidence="10">
    <location>
        <position position="71"/>
    </location>
    <ligand>
        <name>4-amino-2-methyl-5-(diphosphooxymethyl)pyrimidine</name>
        <dbReference type="ChEBI" id="CHEBI:57841"/>
    </ligand>
</feature>
<comment type="catalytic activity">
    <reaction evidence="9 10 11">
        <text>2-[(2R,5Z)-2-carboxy-4-methylthiazol-5(2H)-ylidene]ethyl phosphate + 4-amino-2-methyl-5-(diphosphooxymethyl)pyrimidine + 2 H(+) = thiamine phosphate + CO2 + diphosphate</text>
        <dbReference type="Rhea" id="RHEA:47844"/>
        <dbReference type="ChEBI" id="CHEBI:15378"/>
        <dbReference type="ChEBI" id="CHEBI:16526"/>
        <dbReference type="ChEBI" id="CHEBI:33019"/>
        <dbReference type="ChEBI" id="CHEBI:37575"/>
        <dbReference type="ChEBI" id="CHEBI:57841"/>
        <dbReference type="ChEBI" id="CHEBI:62899"/>
        <dbReference type="EC" id="2.5.1.3"/>
    </reaction>
</comment>
<dbReference type="PATRIC" id="fig|45056.6.peg.2073"/>
<evidence type="ECO:0000256" key="3">
    <source>
        <dbReference type="ARBA" id="ARBA00022679"/>
    </source>
</evidence>
<dbReference type="Gene3D" id="3.20.20.70">
    <property type="entry name" value="Aldolase class I"/>
    <property type="match status" value="1"/>
</dbReference>
<feature type="domain" description="Thiamine phosphate synthase/TenI" evidence="13">
    <location>
        <begin position="8"/>
        <end position="191"/>
    </location>
</feature>
<dbReference type="PANTHER" id="PTHR20857:SF23">
    <property type="entry name" value="THIAMINE BIOSYNTHETIC BIFUNCTIONAL ENZYME"/>
    <property type="match status" value="1"/>
</dbReference>
<accession>A0A0W0R0U7</accession>
<evidence type="ECO:0000256" key="12">
    <source>
        <dbReference type="RuleBase" id="RU004253"/>
    </source>
</evidence>
<evidence type="ECO:0000256" key="10">
    <source>
        <dbReference type="HAMAP-Rule" id="MF_00097"/>
    </source>
</evidence>
<comment type="catalytic activity">
    <reaction evidence="8 10 11">
        <text>2-(2-carboxy-4-methylthiazol-5-yl)ethyl phosphate + 4-amino-2-methyl-5-(diphosphooxymethyl)pyrimidine + 2 H(+) = thiamine phosphate + CO2 + diphosphate</text>
        <dbReference type="Rhea" id="RHEA:47848"/>
        <dbReference type="ChEBI" id="CHEBI:15378"/>
        <dbReference type="ChEBI" id="CHEBI:16526"/>
        <dbReference type="ChEBI" id="CHEBI:33019"/>
        <dbReference type="ChEBI" id="CHEBI:37575"/>
        <dbReference type="ChEBI" id="CHEBI:57841"/>
        <dbReference type="ChEBI" id="CHEBI:62890"/>
        <dbReference type="EC" id="2.5.1.3"/>
    </reaction>
</comment>
<comment type="cofactor">
    <cofactor evidence="10">
        <name>Mg(2+)</name>
        <dbReference type="ChEBI" id="CHEBI:18420"/>
    </cofactor>
    <text evidence="10">Binds 1 Mg(2+) ion per subunit.</text>
</comment>
<dbReference type="AlphaFoldDB" id="A0A0W0R0U7"/>
<name>A0A0W0R0U7_9GAMM</name>
<feature type="binding site" evidence="10">
    <location>
        <position position="168"/>
    </location>
    <ligand>
        <name>2-[(2R,5Z)-2-carboxy-4-methylthiazol-5(2H)-ylidene]ethyl phosphate</name>
        <dbReference type="ChEBI" id="CHEBI:62899"/>
    </ligand>
</feature>
<protein>
    <recommendedName>
        <fullName evidence="10">Thiamine-phosphate synthase</fullName>
        <shortName evidence="10">TP synthase</shortName>
        <shortName evidence="10">TPS</shortName>
        <ecNumber evidence="10">2.5.1.3</ecNumber>
    </recommendedName>
    <alternativeName>
        <fullName evidence="10">Thiamine-phosphate pyrophosphorylase</fullName>
        <shortName evidence="10">TMP pyrophosphorylase</shortName>
        <shortName evidence="10">TMP-PPase</shortName>
    </alternativeName>
</protein>
<dbReference type="GO" id="GO:0005737">
    <property type="term" value="C:cytoplasm"/>
    <property type="evidence" value="ECO:0007669"/>
    <property type="project" value="TreeGrafter"/>
</dbReference>
<keyword evidence="6 10" id="KW-0784">Thiamine biosynthesis</keyword>
<dbReference type="NCBIfam" id="TIGR00693">
    <property type="entry name" value="thiE"/>
    <property type="match status" value="1"/>
</dbReference>
<evidence type="ECO:0000256" key="5">
    <source>
        <dbReference type="ARBA" id="ARBA00022842"/>
    </source>
</evidence>
<comment type="function">
    <text evidence="1 10">Condenses 4-methyl-5-(beta-hydroxyethyl)thiazole monophosphate (THZ-P) and 2-methyl-4-amino-5-hydroxymethyl pyrimidine pyrophosphate (HMP-PP) to form thiamine monophosphate (TMP).</text>
</comment>
<feature type="binding site" evidence="10">
    <location>
        <begin position="39"/>
        <end position="43"/>
    </location>
    <ligand>
        <name>4-amino-2-methyl-5-(diphosphooxymethyl)pyrimidine</name>
        <dbReference type="ChEBI" id="CHEBI:57841"/>
    </ligand>
</feature>
<dbReference type="Pfam" id="PF02581">
    <property type="entry name" value="TMP-TENI"/>
    <property type="match status" value="1"/>
</dbReference>
<gene>
    <name evidence="14" type="primary">thiDE</name>
    <name evidence="10" type="synonym">thiE</name>
    <name evidence="14" type="ORF">Lade_2010</name>
</gene>
<keyword evidence="3 10" id="KW-0808">Transferase</keyword>
<sequence length="211" mass="23036">MHTSTLKLCLVTDPHRLLFDNNYFSFIHNAIKGGISSVQLRVKSFQGMDLVDRAKQLQALLYKFAIPLIINDDVTLAKDLDAEGVHLGQSDLSPEVARQILGPDKIIGLSIETFEQLEKANKLDCIDYVAASAIFPSKTKSDCKTIWGLKGLKNFTRQSKHPVVAIGGINSSNIHDVIAQGVDGVAVVSAIHDHFHPEQAASQLIQAINQG</sequence>
<keyword evidence="14" id="KW-0418">Kinase</keyword>
<evidence type="ECO:0000259" key="13">
    <source>
        <dbReference type="Pfam" id="PF02581"/>
    </source>
</evidence>
<feature type="binding site" evidence="10">
    <location>
        <begin position="188"/>
        <end position="189"/>
    </location>
    <ligand>
        <name>2-[(2R,5Z)-2-carboxy-4-methylthiazol-5(2H)-ylidene]ethyl phosphate</name>
        <dbReference type="ChEBI" id="CHEBI:62899"/>
    </ligand>
</feature>
<feature type="binding site" evidence="10">
    <location>
        <position position="72"/>
    </location>
    <ligand>
        <name>Mg(2+)</name>
        <dbReference type="ChEBI" id="CHEBI:18420"/>
    </ligand>
</feature>
<evidence type="ECO:0000256" key="6">
    <source>
        <dbReference type="ARBA" id="ARBA00022977"/>
    </source>
</evidence>